<dbReference type="SUPFAM" id="SSF54427">
    <property type="entry name" value="NTF2-like"/>
    <property type="match status" value="1"/>
</dbReference>
<organism evidence="2 3">
    <name type="scientific">Pyxidicoccus fallax</name>
    <dbReference type="NCBI Taxonomy" id="394095"/>
    <lineage>
        <taxon>Bacteria</taxon>
        <taxon>Pseudomonadati</taxon>
        <taxon>Myxococcota</taxon>
        <taxon>Myxococcia</taxon>
        <taxon>Myxococcales</taxon>
        <taxon>Cystobacterineae</taxon>
        <taxon>Myxococcaceae</taxon>
        <taxon>Pyxidicoccus</taxon>
    </lineage>
</organism>
<dbReference type="Proteomes" id="UP000518300">
    <property type="component" value="Unassembled WGS sequence"/>
</dbReference>
<dbReference type="EMBL" id="JABBJJ010000008">
    <property type="protein sequence ID" value="NMO13779.1"/>
    <property type="molecule type" value="Genomic_DNA"/>
</dbReference>
<dbReference type="RefSeq" id="WP_169343064.1">
    <property type="nucleotide sequence ID" value="NZ_JABBJJ010000008.1"/>
</dbReference>
<reference evidence="2 3" key="1">
    <citation type="submission" date="2020-04" db="EMBL/GenBank/DDBJ databases">
        <title>Draft genome of Pyxidicoccus fallax type strain.</title>
        <authorList>
            <person name="Whitworth D.E."/>
        </authorList>
    </citation>
    <scope>NUCLEOTIDE SEQUENCE [LARGE SCALE GENOMIC DNA]</scope>
    <source>
        <strain evidence="2 3">DSM 14698</strain>
    </source>
</reference>
<dbReference type="InterPro" id="IPR037401">
    <property type="entry name" value="SnoaL-like"/>
</dbReference>
<dbReference type="Pfam" id="PF12680">
    <property type="entry name" value="SnoaL_2"/>
    <property type="match status" value="1"/>
</dbReference>
<feature type="domain" description="SnoaL-like" evidence="1">
    <location>
        <begin position="17"/>
        <end position="121"/>
    </location>
</feature>
<gene>
    <name evidence="2" type="ORF">HG543_02735</name>
</gene>
<dbReference type="AlphaFoldDB" id="A0A848L523"/>
<evidence type="ECO:0000313" key="2">
    <source>
        <dbReference type="EMBL" id="NMO13779.1"/>
    </source>
</evidence>
<accession>A0A848L523</accession>
<dbReference type="InterPro" id="IPR032710">
    <property type="entry name" value="NTF2-like_dom_sf"/>
</dbReference>
<dbReference type="Gene3D" id="3.10.450.50">
    <property type="match status" value="1"/>
</dbReference>
<name>A0A848L523_9BACT</name>
<protein>
    <submittedName>
        <fullName evidence="2">Nuclear transport factor 2 family protein</fullName>
    </submittedName>
</protein>
<evidence type="ECO:0000313" key="3">
    <source>
        <dbReference type="Proteomes" id="UP000518300"/>
    </source>
</evidence>
<evidence type="ECO:0000259" key="1">
    <source>
        <dbReference type="Pfam" id="PF12680"/>
    </source>
</evidence>
<sequence>MSAEVATDARVQAVISYFRKVDARDASLLDLFTDDVQFCFPKFGLVHGKAALARFGQVMAGALERLEHDIDGFNYIVSGDFVVVEGTERGVTRKGVHWPDGVISQGRFCNVFQFEGPLIRRVHVYVDPDFTSADQERIRLFRGEAASGA</sequence>
<proteinExistence type="predicted"/>
<keyword evidence="3" id="KW-1185">Reference proteome</keyword>
<comment type="caution">
    <text evidence="2">The sequence shown here is derived from an EMBL/GenBank/DDBJ whole genome shotgun (WGS) entry which is preliminary data.</text>
</comment>